<dbReference type="KEGG" id="nth:Nther_0077"/>
<dbReference type="Gene3D" id="3.30.420.40">
    <property type="match status" value="1"/>
</dbReference>
<feature type="domain" description="Ppx/GppA phosphatase N-terminal" evidence="2">
    <location>
        <begin position="19"/>
        <end position="280"/>
    </location>
</feature>
<sequence length="299" mass="33674">MTNQIKAAIDIGSNSIRLLIARVNKNGLEELYRDVQTTRLGEGIQHYEKLTQRSINDSVHVLKEYYQIIHQYQVNETKIVATSAIREASNNQEFFNEVNRAIAQPINIEVVDGIREAALNYKGATMELTEDAFVFDLGGGSLEIIPQDPNSMASFPIGAVKATESYCDEEGRIRNHEDLRKAVQKIITTEILSAYQENIQVVGVGGTATYLAKAYKKLPVYKKEDIHGTYLSRTDLNNLLKGMEKYDLEQRVDEFFLTPNRADIIIAGGYIINYLLQEIGAKGYWASDNDMLMGLILEI</sequence>
<proteinExistence type="inferred from homology"/>
<evidence type="ECO:0000313" key="3">
    <source>
        <dbReference type="EMBL" id="ACB83676.1"/>
    </source>
</evidence>
<dbReference type="InterPro" id="IPR043129">
    <property type="entry name" value="ATPase_NBD"/>
</dbReference>
<dbReference type="eggNOG" id="COG0248">
    <property type="taxonomic scope" value="Bacteria"/>
</dbReference>
<dbReference type="SUPFAM" id="SSF53067">
    <property type="entry name" value="Actin-like ATPase domain"/>
    <property type="match status" value="2"/>
</dbReference>
<dbReference type="RefSeq" id="WP_012446567.1">
    <property type="nucleotide sequence ID" value="NC_010718.1"/>
</dbReference>
<name>B2A3Q0_NATTJ</name>
<dbReference type="GO" id="GO:0016462">
    <property type="term" value="F:pyrophosphatase activity"/>
    <property type="evidence" value="ECO:0007669"/>
    <property type="project" value="TreeGrafter"/>
</dbReference>
<dbReference type="HOGENOM" id="CLU_025908_1_2_9"/>
<accession>B2A3Q0</accession>
<evidence type="ECO:0000313" key="4">
    <source>
        <dbReference type="Proteomes" id="UP000001683"/>
    </source>
</evidence>
<keyword evidence="4" id="KW-1185">Reference proteome</keyword>
<dbReference type="Proteomes" id="UP000001683">
    <property type="component" value="Chromosome"/>
</dbReference>
<gene>
    <name evidence="3" type="ordered locus">Nther_0077</name>
</gene>
<protein>
    <submittedName>
        <fullName evidence="3">Ppx/GppA phosphatase</fullName>
    </submittedName>
</protein>
<reference evidence="3 4" key="1">
    <citation type="submission" date="2008-04" db="EMBL/GenBank/DDBJ databases">
        <title>Complete sequence of chromosome of Natranaerobius thermophilus JW/NM-WN-LF.</title>
        <authorList>
            <consortium name="US DOE Joint Genome Institute"/>
            <person name="Copeland A."/>
            <person name="Lucas S."/>
            <person name="Lapidus A."/>
            <person name="Glavina del Rio T."/>
            <person name="Dalin E."/>
            <person name="Tice H."/>
            <person name="Bruce D."/>
            <person name="Goodwin L."/>
            <person name="Pitluck S."/>
            <person name="Chertkov O."/>
            <person name="Brettin T."/>
            <person name="Detter J.C."/>
            <person name="Han C."/>
            <person name="Kuske C.R."/>
            <person name="Schmutz J."/>
            <person name="Larimer F."/>
            <person name="Land M."/>
            <person name="Hauser L."/>
            <person name="Kyrpides N."/>
            <person name="Lykidis A."/>
            <person name="Mesbah N.M."/>
            <person name="Wiegel J."/>
        </authorList>
    </citation>
    <scope>NUCLEOTIDE SEQUENCE [LARGE SCALE GENOMIC DNA]</scope>
    <source>
        <strain evidence="4">ATCC BAA-1301 / DSM 18059 / JW/NM-WN-LF</strain>
    </source>
</reference>
<dbReference type="STRING" id="457570.Nther_0077"/>
<dbReference type="EMBL" id="CP001034">
    <property type="protein sequence ID" value="ACB83676.1"/>
    <property type="molecule type" value="Genomic_DNA"/>
</dbReference>
<reference evidence="3 4" key="2">
    <citation type="journal article" date="2011" name="J. Bacteriol.">
        <title>Complete genome sequence of the anaerobic, halophilic alkalithermophile Natranaerobius thermophilus JW/NM-WN-LF.</title>
        <authorList>
            <person name="Zhao B."/>
            <person name="Mesbah N.M."/>
            <person name="Dalin E."/>
            <person name="Goodwin L."/>
            <person name="Nolan M."/>
            <person name="Pitluck S."/>
            <person name="Chertkov O."/>
            <person name="Brettin T.S."/>
            <person name="Han J."/>
            <person name="Larimer F.W."/>
            <person name="Land M.L."/>
            <person name="Hauser L."/>
            <person name="Kyrpides N."/>
            <person name="Wiegel J."/>
        </authorList>
    </citation>
    <scope>NUCLEOTIDE SEQUENCE [LARGE SCALE GENOMIC DNA]</scope>
    <source>
        <strain evidence="4">ATCC BAA-1301 / DSM 18059 / JW/NM-WN-LF</strain>
    </source>
</reference>
<dbReference type="OrthoDB" id="9807195at2"/>
<evidence type="ECO:0000259" key="2">
    <source>
        <dbReference type="Pfam" id="PF02541"/>
    </source>
</evidence>
<comment type="similarity">
    <text evidence="1">Belongs to the GppA/Ppx family.</text>
</comment>
<dbReference type="CDD" id="cd24054">
    <property type="entry name" value="ASKHA_NBD_AaPPX-GppA_MtPPX2-like"/>
    <property type="match status" value="1"/>
</dbReference>
<organism evidence="3 4">
    <name type="scientific">Natranaerobius thermophilus (strain ATCC BAA-1301 / DSM 18059 / JW/NM-WN-LF)</name>
    <dbReference type="NCBI Taxonomy" id="457570"/>
    <lineage>
        <taxon>Bacteria</taxon>
        <taxon>Bacillati</taxon>
        <taxon>Bacillota</taxon>
        <taxon>Clostridia</taxon>
        <taxon>Natranaerobiales</taxon>
        <taxon>Natranaerobiaceae</taxon>
        <taxon>Natranaerobius</taxon>
    </lineage>
</organism>
<dbReference type="Gene3D" id="3.30.420.150">
    <property type="entry name" value="Exopolyphosphatase. Domain 2"/>
    <property type="match status" value="1"/>
</dbReference>
<dbReference type="InterPro" id="IPR050273">
    <property type="entry name" value="GppA/Ppx_hydrolase"/>
</dbReference>
<dbReference type="InterPro" id="IPR003695">
    <property type="entry name" value="Ppx_GppA_N"/>
</dbReference>
<dbReference type="PANTHER" id="PTHR30005">
    <property type="entry name" value="EXOPOLYPHOSPHATASE"/>
    <property type="match status" value="1"/>
</dbReference>
<dbReference type="InParanoid" id="B2A3Q0"/>
<dbReference type="PANTHER" id="PTHR30005:SF0">
    <property type="entry name" value="RETROGRADE REGULATION PROTEIN 2"/>
    <property type="match status" value="1"/>
</dbReference>
<dbReference type="Pfam" id="PF02541">
    <property type="entry name" value="Ppx-GppA"/>
    <property type="match status" value="1"/>
</dbReference>
<dbReference type="AlphaFoldDB" id="B2A3Q0"/>
<evidence type="ECO:0000256" key="1">
    <source>
        <dbReference type="ARBA" id="ARBA00007125"/>
    </source>
</evidence>